<reference evidence="2" key="1">
    <citation type="journal article" date="2022" name="Mol. Ecol. Resour.">
        <title>The genomes of chicory, endive, great burdock and yacon provide insights into Asteraceae palaeo-polyploidization history and plant inulin production.</title>
        <authorList>
            <person name="Fan W."/>
            <person name="Wang S."/>
            <person name="Wang H."/>
            <person name="Wang A."/>
            <person name="Jiang F."/>
            <person name="Liu H."/>
            <person name="Zhao H."/>
            <person name="Xu D."/>
            <person name="Zhang Y."/>
        </authorList>
    </citation>
    <scope>NUCLEOTIDE SEQUENCE [LARGE SCALE GENOMIC DNA]</scope>
    <source>
        <strain evidence="2">cv. Yunnan</strain>
    </source>
</reference>
<sequence>MERVEDSDGDDRPKPNNLAAKIKKIDVPIKGILKKSNIFSDSSISSNQSMIGKETKFLVGDNDPNLNHEDLSIPGKCDSNLECDLNAYSADNVLKPGTSSNIGVSYASKLKSGKEIKPIHFRLLKSAEVLEDVDIVLPKEADGSESMKRRKGTSSRGQPSDSHKTYNELGFVDDEGIEIVYDETAKFMEAGVQPNSEGASTPGSMMEHEYSASIVWDTIRSYEHRVPWVEIVWFANCIPRHAFLAWLICKKKLKTQDKLRQWDVGGSTNLNLLCCSLCCSGPDSHDHLFFECSFSIQLASVKVKSSMTGLSLLEKWNLPSM</sequence>
<keyword evidence="2" id="KW-1185">Reference proteome</keyword>
<reference evidence="1 2" key="2">
    <citation type="journal article" date="2022" name="Mol. Ecol. Resour.">
        <title>The genomes of chicory, endive, great burdock and yacon provide insights into Asteraceae paleo-polyploidization history and plant inulin production.</title>
        <authorList>
            <person name="Fan W."/>
            <person name="Wang S."/>
            <person name="Wang H."/>
            <person name="Wang A."/>
            <person name="Jiang F."/>
            <person name="Liu H."/>
            <person name="Zhao H."/>
            <person name="Xu D."/>
            <person name="Zhang Y."/>
        </authorList>
    </citation>
    <scope>NUCLEOTIDE SEQUENCE [LARGE SCALE GENOMIC DNA]</scope>
    <source>
        <strain evidence="2">cv. Yunnan</strain>
        <tissue evidence="1">Leaves</tissue>
    </source>
</reference>
<evidence type="ECO:0000313" key="1">
    <source>
        <dbReference type="EMBL" id="KAI3742397.1"/>
    </source>
</evidence>
<gene>
    <name evidence="1" type="ORF">L1987_60078</name>
</gene>
<comment type="caution">
    <text evidence="1">The sequence shown here is derived from an EMBL/GenBank/DDBJ whole genome shotgun (WGS) entry which is preliminary data.</text>
</comment>
<name>A0ACB9D752_9ASTR</name>
<protein>
    <submittedName>
        <fullName evidence="1">Uncharacterized protein</fullName>
    </submittedName>
</protein>
<dbReference type="Proteomes" id="UP001056120">
    <property type="component" value="Linkage Group LG20"/>
</dbReference>
<evidence type="ECO:0000313" key="2">
    <source>
        <dbReference type="Proteomes" id="UP001056120"/>
    </source>
</evidence>
<organism evidence="1 2">
    <name type="scientific">Smallanthus sonchifolius</name>
    <dbReference type="NCBI Taxonomy" id="185202"/>
    <lineage>
        <taxon>Eukaryota</taxon>
        <taxon>Viridiplantae</taxon>
        <taxon>Streptophyta</taxon>
        <taxon>Embryophyta</taxon>
        <taxon>Tracheophyta</taxon>
        <taxon>Spermatophyta</taxon>
        <taxon>Magnoliopsida</taxon>
        <taxon>eudicotyledons</taxon>
        <taxon>Gunneridae</taxon>
        <taxon>Pentapetalae</taxon>
        <taxon>asterids</taxon>
        <taxon>campanulids</taxon>
        <taxon>Asterales</taxon>
        <taxon>Asteraceae</taxon>
        <taxon>Asteroideae</taxon>
        <taxon>Heliantheae alliance</taxon>
        <taxon>Millerieae</taxon>
        <taxon>Smallanthus</taxon>
    </lineage>
</organism>
<dbReference type="EMBL" id="CM042037">
    <property type="protein sequence ID" value="KAI3742397.1"/>
    <property type="molecule type" value="Genomic_DNA"/>
</dbReference>
<proteinExistence type="predicted"/>
<accession>A0ACB9D752</accession>